<feature type="non-terminal residue" evidence="1">
    <location>
        <position position="1"/>
    </location>
</feature>
<dbReference type="EMBL" id="BARV01019544">
    <property type="protein sequence ID" value="GAI31621.1"/>
    <property type="molecule type" value="Genomic_DNA"/>
</dbReference>
<name>X1NN31_9ZZZZ</name>
<dbReference type="SUPFAM" id="SSF141318">
    <property type="entry name" value="TM0957-like"/>
    <property type="match status" value="1"/>
</dbReference>
<reference evidence="1" key="1">
    <citation type="journal article" date="2014" name="Front. Microbiol.">
        <title>High frequency of phylogenetically diverse reductive dehalogenase-homologous genes in deep subseafloor sedimentary metagenomes.</title>
        <authorList>
            <person name="Kawai M."/>
            <person name="Futagami T."/>
            <person name="Toyoda A."/>
            <person name="Takaki Y."/>
            <person name="Nishi S."/>
            <person name="Hori S."/>
            <person name="Arai W."/>
            <person name="Tsubouchi T."/>
            <person name="Morono Y."/>
            <person name="Uchiyama I."/>
            <person name="Ito T."/>
            <person name="Fujiyama A."/>
            <person name="Inagaki F."/>
            <person name="Takami H."/>
        </authorList>
    </citation>
    <scope>NUCLEOTIDE SEQUENCE</scope>
    <source>
        <strain evidence="1">Expedition CK06-06</strain>
    </source>
</reference>
<proteinExistence type="predicted"/>
<sequence length="120" mass="13418">VDVDTKSSAGTLELSLDGYTGPIKIKFYIGQRIPSDESSVRDAVGFINFGDFREQTEYCKVSNEINKRSMSQVGLPTDKDSLQGKTISFYGAFTIRTFNIVIIELKEINITPIQIDIMEV</sequence>
<evidence type="ECO:0000313" key="1">
    <source>
        <dbReference type="EMBL" id="GAI31621.1"/>
    </source>
</evidence>
<accession>X1NN31</accession>
<protein>
    <submittedName>
        <fullName evidence="1">Uncharacterized protein</fullName>
    </submittedName>
</protein>
<organism evidence="1">
    <name type="scientific">marine sediment metagenome</name>
    <dbReference type="NCBI Taxonomy" id="412755"/>
    <lineage>
        <taxon>unclassified sequences</taxon>
        <taxon>metagenomes</taxon>
        <taxon>ecological metagenomes</taxon>
    </lineage>
</organism>
<dbReference type="InterPro" id="IPR036215">
    <property type="entry name" value="TM0957-like_sf"/>
</dbReference>
<dbReference type="AlphaFoldDB" id="X1NN31"/>
<gene>
    <name evidence="1" type="ORF">S06H3_32829</name>
</gene>
<dbReference type="Pfam" id="PF10054">
    <property type="entry name" value="DUF2291"/>
    <property type="match status" value="1"/>
</dbReference>
<dbReference type="InterPro" id="IPR014582">
    <property type="entry name" value="UCP033535_lipo"/>
</dbReference>
<comment type="caution">
    <text evidence="1">The sequence shown here is derived from an EMBL/GenBank/DDBJ whole genome shotgun (WGS) entry which is preliminary data.</text>
</comment>